<dbReference type="RefSeq" id="WP_304282881.1">
    <property type="nucleotide sequence ID" value="NZ_QFQZ01000121.1"/>
</dbReference>
<dbReference type="AlphaFoldDB" id="A0A2W5X292"/>
<dbReference type="InterPro" id="IPR001647">
    <property type="entry name" value="HTH_TetR"/>
</dbReference>
<organism evidence="4 5">
    <name type="scientific">Caulobacter segnis</name>
    <dbReference type="NCBI Taxonomy" id="88688"/>
    <lineage>
        <taxon>Bacteria</taxon>
        <taxon>Pseudomonadati</taxon>
        <taxon>Pseudomonadota</taxon>
        <taxon>Alphaproteobacteria</taxon>
        <taxon>Caulobacterales</taxon>
        <taxon>Caulobacteraceae</taxon>
        <taxon>Caulobacter</taxon>
    </lineage>
</organism>
<accession>A0A2W5X292</accession>
<dbReference type="EMBL" id="QFQZ01000121">
    <property type="protein sequence ID" value="PZR30661.1"/>
    <property type="molecule type" value="Genomic_DNA"/>
</dbReference>
<dbReference type="Pfam" id="PF00440">
    <property type="entry name" value="TetR_N"/>
    <property type="match status" value="1"/>
</dbReference>
<dbReference type="SUPFAM" id="SSF46689">
    <property type="entry name" value="Homeodomain-like"/>
    <property type="match status" value="1"/>
</dbReference>
<dbReference type="InterPro" id="IPR009057">
    <property type="entry name" value="Homeodomain-like_sf"/>
</dbReference>
<evidence type="ECO:0000313" key="4">
    <source>
        <dbReference type="EMBL" id="PZR30661.1"/>
    </source>
</evidence>
<protein>
    <submittedName>
        <fullName evidence="4">TetR/AcrR family transcriptional regulator</fullName>
    </submittedName>
</protein>
<evidence type="ECO:0000259" key="3">
    <source>
        <dbReference type="PROSITE" id="PS50977"/>
    </source>
</evidence>
<name>A0A2W5X292_9CAUL</name>
<proteinExistence type="predicted"/>
<evidence type="ECO:0000313" key="5">
    <source>
        <dbReference type="Proteomes" id="UP000249393"/>
    </source>
</evidence>
<evidence type="ECO:0000256" key="1">
    <source>
        <dbReference type="ARBA" id="ARBA00023125"/>
    </source>
</evidence>
<gene>
    <name evidence="4" type="ORF">DI526_21895</name>
</gene>
<dbReference type="PRINTS" id="PR00455">
    <property type="entry name" value="HTHTETR"/>
</dbReference>
<dbReference type="GO" id="GO:0003677">
    <property type="term" value="F:DNA binding"/>
    <property type="evidence" value="ECO:0007669"/>
    <property type="project" value="UniProtKB-UniRule"/>
</dbReference>
<reference evidence="4 5" key="1">
    <citation type="submission" date="2017-08" db="EMBL/GenBank/DDBJ databases">
        <title>Infants hospitalized years apart are colonized by the same room-sourced microbial strains.</title>
        <authorList>
            <person name="Brooks B."/>
            <person name="Olm M.R."/>
            <person name="Firek B.A."/>
            <person name="Baker R."/>
            <person name="Thomas B.C."/>
            <person name="Morowitz M.J."/>
            <person name="Banfield J.F."/>
        </authorList>
    </citation>
    <scope>NUCLEOTIDE SEQUENCE [LARGE SCALE GENOMIC DNA]</scope>
    <source>
        <strain evidence="4">S2_003_000_R2_4</strain>
    </source>
</reference>
<feature type="domain" description="HTH tetR-type" evidence="3">
    <location>
        <begin position="19"/>
        <end position="79"/>
    </location>
</feature>
<dbReference type="PROSITE" id="PS50977">
    <property type="entry name" value="HTH_TETR_2"/>
    <property type="match status" value="1"/>
</dbReference>
<dbReference type="Gene3D" id="1.10.357.10">
    <property type="entry name" value="Tetracycline Repressor, domain 2"/>
    <property type="match status" value="1"/>
</dbReference>
<evidence type="ECO:0000256" key="2">
    <source>
        <dbReference type="PROSITE-ProRule" id="PRU00335"/>
    </source>
</evidence>
<sequence>MIARLSGSSARPARQARGHARRETLLDAAADIVSHEGLALLTLPLVAQRAGASTGSMYHFFQDRDQLLTALGERHSQALGALIENVLEPTEAEWRAMSPPMVIDRLFGRLFAYISDHRDALEILHESETELARTFQDTLERVLCLRLGEAAGVSVSPVFYAVAYGTVLHATKALPGQYGQIIGALPEVLSAYLITLTAQPSPTER</sequence>
<feature type="DNA-binding region" description="H-T-H motif" evidence="2">
    <location>
        <begin position="42"/>
        <end position="61"/>
    </location>
</feature>
<comment type="caution">
    <text evidence="4">The sequence shown here is derived from an EMBL/GenBank/DDBJ whole genome shotgun (WGS) entry which is preliminary data.</text>
</comment>
<keyword evidence="1 2" id="KW-0238">DNA-binding</keyword>
<dbReference type="Proteomes" id="UP000249393">
    <property type="component" value="Unassembled WGS sequence"/>
</dbReference>